<dbReference type="Proteomes" id="UP000298663">
    <property type="component" value="Unassembled WGS sequence"/>
</dbReference>
<gene>
    <name evidence="1" type="ORF">L596_000523</name>
</gene>
<reference evidence="1 2" key="2">
    <citation type="journal article" date="2019" name="G3 (Bethesda)">
        <title>Hybrid Assembly of the Genome of the Entomopathogenic Nematode Steinernema carpocapsae Identifies the X-Chromosome.</title>
        <authorList>
            <person name="Serra L."/>
            <person name="Macchietto M."/>
            <person name="Macias-Munoz A."/>
            <person name="McGill C.J."/>
            <person name="Rodriguez I.M."/>
            <person name="Rodriguez B."/>
            <person name="Murad R."/>
            <person name="Mortazavi A."/>
        </authorList>
    </citation>
    <scope>NUCLEOTIDE SEQUENCE [LARGE SCALE GENOMIC DNA]</scope>
    <source>
        <strain evidence="1 2">ALL</strain>
    </source>
</reference>
<comment type="caution">
    <text evidence="1">The sequence shown here is derived from an EMBL/GenBank/DDBJ whole genome shotgun (WGS) entry which is preliminary data.</text>
</comment>
<dbReference type="AlphaFoldDB" id="A0A4U8UJ25"/>
<accession>A0A4U8UJ25</accession>
<name>A0A4U8UJ25_STECR</name>
<organism evidence="1 2">
    <name type="scientific">Steinernema carpocapsae</name>
    <name type="common">Entomopathogenic nematode</name>
    <dbReference type="NCBI Taxonomy" id="34508"/>
    <lineage>
        <taxon>Eukaryota</taxon>
        <taxon>Metazoa</taxon>
        <taxon>Ecdysozoa</taxon>
        <taxon>Nematoda</taxon>
        <taxon>Chromadorea</taxon>
        <taxon>Rhabditida</taxon>
        <taxon>Tylenchina</taxon>
        <taxon>Panagrolaimomorpha</taxon>
        <taxon>Strongyloidoidea</taxon>
        <taxon>Steinernematidae</taxon>
        <taxon>Steinernema</taxon>
    </lineage>
</organism>
<keyword evidence="2" id="KW-1185">Reference proteome</keyword>
<evidence type="ECO:0000313" key="1">
    <source>
        <dbReference type="EMBL" id="TMS32716.1"/>
    </source>
</evidence>
<dbReference type="EMBL" id="AZBU02000001">
    <property type="protein sequence ID" value="TMS32716.1"/>
    <property type="molecule type" value="Genomic_DNA"/>
</dbReference>
<evidence type="ECO:0000313" key="2">
    <source>
        <dbReference type="Proteomes" id="UP000298663"/>
    </source>
</evidence>
<protein>
    <submittedName>
        <fullName evidence="1">Uncharacterized protein</fullName>
    </submittedName>
</protein>
<proteinExistence type="predicted"/>
<sequence>MRAQNIACRQSSLVLMVQFFDRTVAYCDGLLKLPPSSFPETDLDMTESPKTGSELSQMYVLEGLIYYRPKIDYLERV</sequence>
<reference evidence="1 2" key="1">
    <citation type="journal article" date="2015" name="Genome Biol.">
        <title>Comparative genomics of Steinernema reveals deeply conserved gene regulatory networks.</title>
        <authorList>
            <person name="Dillman A.R."/>
            <person name="Macchietto M."/>
            <person name="Porter C.F."/>
            <person name="Rogers A."/>
            <person name="Williams B."/>
            <person name="Antoshechkin I."/>
            <person name="Lee M.M."/>
            <person name="Goodwin Z."/>
            <person name="Lu X."/>
            <person name="Lewis E.E."/>
            <person name="Goodrich-Blair H."/>
            <person name="Stock S.P."/>
            <person name="Adams B.J."/>
            <person name="Sternberg P.W."/>
            <person name="Mortazavi A."/>
        </authorList>
    </citation>
    <scope>NUCLEOTIDE SEQUENCE [LARGE SCALE GENOMIC DNA]</scope>
    <source>
        <strain evidence="1 2">ALL</strain>
    </source>
</reference>